<dbReference type="EMBL" id="JAMWGI010000001">
    <property type="protein sequence ID" value="MDG6193102.1"/>
    <property type="molecule type" value="Genomic_DNA"/>
</dbReference>
<dbReference type="GO" id="GO:0003677">
    <property type="term" value="F:DNA binding"/>
    <property type="evidence" value="ECO:0007669"/>
    <property type="project" value="UniProtKB-KW"/>
</dbReference>
<dbReference type="GO" id="GO:0009007">
    <property type="term" value="F:site-specific DNA-methyltransferase (adenine-specific) activity"/>
    <property type="evidence" value="ECO:0007669"/>
    <property type="project" value="UniProtKB-EC"/>
</dbReference>
<dbReference type="PANTHER" id="PTHR33841">
    <property type="entry name" value="DNA METHYLTRANSFERASE YEEA-RELATED"/>
    <property type="match status" value="1"/>
</dbReference>
<proteinExistence type="predicted"/>
<gene>
    <name evidence="8" type="ORF">NF708_03660</name>
</gene>
<dbReference type="GO" id="GO:0032259">
    <property type="term" value="P:methylation"/>
    <property type="evidence" value="ECO:0007669"/>
    <property type="project" value="UniProtKB-KW"/>
</dbReference>
<organism evidence="8 9">
    <name type="scientific">Lactococcus formosensis</name>
    <dbReference type="NCBI Taxonomy" id="1281486"/>
    <lineage>
        <taxon>Bacteria</taxon>
        <taxon>Bacillati</taxon>
        <taxon>Bacillota</taxon>
        <taxon>Bacilli</taxon>
        <taxon>Lactobacillales</taxon>
        <taxon>Streptococcaceae</taxon>
        <taxon>Lactococcus</taxon>
    </lineage>
</organism>
<sequence>MEKSKRGPSFLSAHRQENTNQPQEKLIKSKARVQAHGEVFTPDWMVEKMLNLAADEAADIYKTFLEPSAGDGNFLLAILKRKLAAVENSFDKKYWKTKSLFALASIYGIEYLGDNLGLARDRILGFYIAWFEEKIQQPITNDSYKAVRYIIWHNIVRGNTLTKKNPENDDPIVFYEYKRVKGSPSKVEVSEFTFASLFGEKLAPGIVENQLSLFDLDGDGIEDILIDEPVPESTVIDILKIYKLEGK</sequence>
<dbReference type="InterPro" id="IPR050953">
    <property type="entry name" value="N4_N6_ade-DNA_methylase"/>
</dbReference>
<comment type="catalytic activity">
    <reaction evidence="6">
        <text>a 2'-deoxyadenosine in DNA + S-adenosyl-L-methionine = an N(6)-methyl-2'-deoxyadenosine in DNA + S-adenosyl-L-homocysteine + H(+)</text>
        <dbReference type="Rhea" id="RHEA:15197"/>
        <dbReference type="Rhea" id="RHEA-COMP:12418"/>
        <dbReference type="Rhea" id="RHEA-COMP:12419"/>
        <dbReference type="ChEBI" id="CHEBI:15378"/>
        <dbReference type="ChEBI" id="CHEBI:57856"/>
        <dbReference type="ChEBI" id="CHEBI:59789"/>
        <dbReference type="ChEBI" id="CHEBI:90615"/>
        <dbReference type="ChEBI" id="CHEBI:90616"/>
        <dbReference type="EC" id="2.1.1.72"/>
    </reaction>
</comment>
<dbReference type="InterPro" id="IPR029063">
    <property type="entry name" value="SAM-dependent_MTases_sf"/>
</dbReference>
<name>A0A9X4P7U5_9LACT</name>
<evidence type="ECO:0000256" key="7">
    <source>
        <dbReference type="SAM" id="MobiDB-lite"/>
    </source>
</evidence>
<keyword evidence="5" id="KW-0238">DNA-binding</keyword>
<dbReference type="Proteomes" id="UP001153203">
    <property type="component" value="Unassembled WGS sequence"/>
</dbReference>
<dbReference type="RefSeq" id="WP_279362771.1">
    <property type="nucleotide sequence ID" value="NZ_JAMWGA010000001.1"/>
</dbReference>
<keyword evidence="4" id="KW-0680">Restriction system</keyword>
<dbReference type="PANTHER" id="PTHR33841:SF6">
    <property type="entry name" value="TYPE II METHYLTRANSFERASE M.HINDII"/>
    <property type="match status" value="1"/>
</dbReference>
<evidence type="ECO:0000313" key="8">
    <source>
        <dbReference type="EMBL" id="MDG6193102.1"/>
    </source>
</evidence>
<dbReference type="SUPFAM" id="SSF53335">
    <property type="entry name" value="S-adenosyl-L-methionine-dependent methyltransferases"/>
    <property type="match status" value="1"/>
</dbReference>
<accession>A0A9X4P7U5</accession>
<dbReference type="GO" id="GO:0009307">
    <property type="term" value="P:DNA restriction-modification system"/>
    <property type="evidence" value="ECO:0007669"/>
    <property type="project" value="UniProtKB-KW"/>
</dbReference>
<comment type="caution">
    <text evidence="8">The sequence shown here is derived from an EMBL/GenBank/DDBJ whole genome shotgun (WGS) entry which is preliminary data.</text>
</comment>
<evidence type="ECO:0000256" key="3">
    <source>
        <dbReference type="ARBA" id="ARBA00022679"/>
    </source>
</evidence>
<evidence type="ECO:0000256" key="4">
    <source>
        <dbReference type="ARBA" id="ARBA00022747"/>
    </source>
</evidence>
<dbReference type="Gene3D" id="3.40.50.150">
    <property type="entry name" value="Vaccinia Virus protein VP39"/>
    <property type="match status" value="1"/>
</dbReference>
<protein>
    <recommendedName>
        <fullName evidence="1">site-specific DNA-methyltransferase (adenine-specific)</fullName>
        <ecNumber evidence="1">2.1.1.72</ecNumber>
    </recommendedName>
</protein>
<keyword evidence="2 8" id="KW-0489">Methyltransferase</keyword>
<evidence type="ECO:0000256" key="5">
    <source>
        <dbReference type="ARBA" id="ARBA00023125"/>
    </source>
</evidence>
<dbReference type="PRINTS" id="PR00507">
    <property type="entry name" value="N12N6MTFRASE"/>
</dbReference>
<reference evidence="8" key="1">
    <citation type="submission" date="2022-06" db="EMBL/GenBank/DDBJ databases">
        <title>Lactococcus from bovine mastitis in China.</title>
        <authorList>
            <person name="Lin Y."/>
            <person name="Han B."/>
        </authorList>
    </citation>
    <scope>NUCLEOTIDE SEQUENCE</scope>
    <source>
        <strain evidence="8">Hebei-B-39</strain>
    </source>
</reference>
<evidence type="ECO:0000256" key="6">
    <source>
        <dbReference type="ARBA" id="ARBA00047942"/>
    </source>
</evidence>
<evidence type="ECO:0000313" key="9">
    <source>
        <dbReference type="Proteomes" id="UP001153203"/>
    </source>
</evidence>
<feature type="region of interest" description="Disordered" evidence="7">
    <location>
        <begin position="1"/>
        <end position="23"/>
    </location>
</feature>
<evidence type="ECO:0000256" key="1">
    <source>
        <dbReference type="ARBA" id="ARBA00011900"/>
    </source>
</evidence>
<keyword evidence="3" id="KW-0808">Transferase</keyword>
<dbReference type="EC" id="2.1.1.72" evidence="1"/>
<dbReference type="AlphaFoldDB" id="A0A9X4P7U5"/>
<evidence type="ECO:0000256" key="2">
    <source>
        <dbReference type="ARBA" id="ARBA00022603"/>
    </source>
</evidence>